<protein>
    <submittedName>
        <fullName evidence="1">Uncharacterized protein</fullName>
    </submittedName>
</protein>
<dbReference type="Proteomes" id="UP001187192">
    <property type="component" value="Unassembled WGS sequence"/>
</dbReference>
<comment type="caution">
    <text evidence="1">The sequence shown here is derived from an EMBL/GenBank/DDBJ whole genome shotgun (WGS) entry which is preliminary data.</text>
</comment>
<dbReference type="EMBL" id="BTGU01000340">
    <property type="protein sequence ID" value="GMN66577.1"/>
    <property type="molecule type" value="Genomic_DNA"/>
</dbReference>
<dbReference type="AlphaFoldDB" id="A0AA88JAD0"/>
<proteinExistence type="predicted"/>
<accession>A0AA88JAD0</accession>
<evidence type="ECO:0000313" key="2">
    <source>
        <dbReference type="Proteomes" id="UP001187192"/>
    </source>
</evidence>
<evidence type="ECO:0000313" key="1">
    <source>
        <dbReference type="EMBL" id="GMN66577.1"/>
    </source>
</evidence>
<organism evidence="1 2">
    <name type="scientific">Ficus carica</name>
    <name type="common">Common fig</name>
    <dbReference type="NCBI Taxonomy" id="3494"/>
    <lineage>
        <taxon>Eukaryota</taxon>
        <taxon>Viridiplantae</taxon>
        <taxon>Streptophyta</taxon>
        <taxon>Embryophyta</taxon>
        <taxon>Tracheophyta</taxon>
        <taxon>Spermatophyta</taxon>
        <taxon>Magnoliopsida</taxon>
        <taxon>eudicotyledons</taxon>
        <taxon>Gunneridae</taxon>
        <taxon>Pentapetalae</taxon>
        <taxon>rosids</taxon>
        <taxon>fabids</taxon>
        <taxon>Rosales</taxon>
        <taxon>Moraceae</taxon>
        <taxon>Ficeae</taxon>
        <taxon>Ficus</taxon>
    </lineage>
</organism>
<gene>
    <name evidence="1" type="ORF">TIFTF001_035649</name>
</gene>
<reference evidence="1" key="1">
    <citation type="submission" date="2023-07" db="EMBL/GenBank/DDBJ databases">
        <title>draft genome sequence of fig (Ficus carica).</title>
        <authorList>
            <person name="Takahashi T."/>
            <person name="Nishimura K."/>
        </authorList>
    </citation>
    <scope>NUCLEOTIDE SEQUENCE</scope>
</reference>
<keyword evidence="2" id="KW-1185">Reference proteome</keyword>
<sequence length="80" mass="8906">MVDMEIVDRAKGCSVYTVDYFTTAVIPEDLESLRVEFQIPDDIKLIVPAQDDLLFHPPLGHIMLQRSSFGLASVCPSTPL</sequence>
<name>A0AA88JAD0_FICCA</name>